<keyword evidence="3" id="KW-1185">Reference proteome</keyword>
<dbReference type="PROSITE" id="PS51257">
    <property type="entry name" value="PROKAR_LIPOPROTEIN"/>
    <property type="match status" value="1"/>
</dbReference>
<keyword evidence="1" id="KW-0732">Signal</keyword>
<protein>
    <submittedName>
        <fullName evidence="2">Concanavalin A-like lectin/glucanase superfamily protein</fullName>
    </submittedName>
</protein>
<dbReference type="Pfam" id="PF13385">
    <property type="entry name" value="Laminin_G_3"/>
    <property type="match status" value="1"/>
</dbReference>
<dbReference type="GO" id="GO:0004553">
    <property type="term" value="F:hydrolase activity, hydrolyzing O-glycosyl compounds"/>
    <property type="evidence" value="ECO:0007669"/>
    <property type="project" value="UniProtKB-ARBA"/>
</dbReference>
<dbReference type="GO" id="GO:0030246">
    <property type="term" value="F:carbohydrate binding"/>
    <property type="evidence" value="ECO:0007669"/>
    <property type="project" value="UniProtKB-KW"/>
</dbReference>
<name>A0A4R6T0K5_9SPHI</name>
<evidence type="ECO:0000256" key="1">
    <source>
        <dbReference type="SAM" id="SignalP"/>
    </source>
</evidence>
<evidence type="ECO:0000313" key="3">
    <source>
        <dbReference type="Proteomes" id="UP000295620"/>
    </source>
</evidence>
<keyword evidence="2" id="KW-0430">Lectin</keyword>
<dbReference type="AlphaFoldDB" id="A0A4R6T0K5"/>
<feature type="chain" id="PRO_5020573725" evidence="1">
    <location>
        <begin position="29"/>
        <end position="291"/>
    </location>
</feature>
<dbReference type="Gene3D" id="2.60.120.200">
    <property type="match status" value="1"/>
</dbReference>
<gene>
    <name evidence="2" type="ORF">ATK78_2511</name>
</gene>
<comment type="caution">
    <text evidence="2">The sequence shown here is derived from an EMBL/GenBank/DDBJ whole genome shotgun (WGS) entry which is preliminary data.</text>
</comment>
<dbReference type="OrthoDB" id="9814380at2"/>
<evidence type="ECO:0000313" key="2">
    <source>
        <dbReference type="EMBL" id="TDQ10345.1"/>
    </source>
</evidence>
<proteinExistence type="predicted"/>
<dbReference type="GO" id="GO:0005975">
    <property type="term" value="P:carbohydrate metabolic process"/>
    <property type="evidence" value="ECO:0007669"/>
    <property type="project" value="UniProtKB-ARBA"/>
</dbReference>
<dbReference type="SUPFAM" id="SSF49899">
    <property type="entry name" value="Concanavalin A-like lectins/glucanases"/>
    <property type="match status" value="1"/>
</dbReference>
<dbReference type="EMBL" id="SNYC01000004">
    <property type="protein sequence ID" value="TDQ10345.1"/>
    <property type="molecule type" value="Genomic_DNA"/>
</dbReference>
<dbReference type="Proteomes" id="UP000295620">
    <property type="component" value="Unassembled WGS sequence"/>
</dbReference>
<sequence>MKLFKNNIRLTLGNLALIATCSVFSIFAGCQEEANDYAPQQPAIDGFVFADDVAPANLVAHWDFENTTKEKKSGMEGVATNISYAEGIKGNAYKGSSNGFVTYATTPGTNLKDLNSFTTTLWIKTDRHTGGAQAVFMLPRTSDFWGNLFFTIEGNSTTDDKMLVKTHFGGQWAEFTNDLRINGIYGKWTHFAFSYDAATSKYTMYVNGTALTIPVSMSDRKNGTAPLGNITMTDASRFIIGGFQQQLGTPWGTPDSWMLPYTGMLDEMRIYNKALAATEVGAIYKLEAKGR</sequence>
<feature type="signal peptide" evidence="1">
    <location>
        <begin position="1"/>
        <end position="28"/>
    </location>
</feature>
<dbReference type="RefSeq" id="WP_133576355.1">
    <property type="nucleotide sequence ID" value="NZ_SNYC01000004.1"/>
</dbReference>
<organism evidence="2 3">
    <name type="scientific">Pedobacter metabolipauper</name>
    <dbReference type="NCBI Taxonomy" id="425513"/>
    <lineage>
        <taxon>Bacteria</taxon>
        <taxon>Pseudomonadati</taxon>
        <taxon>Bacteroidota</taxon>
        <taxon>Sphingobacteriia</taxon>
        <taxon>Sphingobacteriales</taxon>
        <taxon>Sphingobacteriaceae</taxon>
        <taxon>Pedobacter</taxon>
    </lineage>
</organism>
<accession>A0A4R6T0K5</accession>
<reference evidence="2 3" key="1">
    <citation type="submission" date="2019-03" db="EMBL/GenBank/DDBJ databases">
        <title>Genomic Encyclopedia of Archaeal and Bacterial Type Strains, Phase II (KMG-II): from individual species to whole genera.</title>
        <authorList>
            <person name="Goeker M."/>
        </authorList>
    </citation>
    <scope>NUCLEOTIDE SEQUENCE [LARGE SCALE GENOMIC DNA]</scope>
    <source>
        <strain evidence="2 3">DSM 19035</strain>
    </source>
</reference>
<dbReference type="InterPro" id="IPR013320">
    <property type="entry name" value="ConA-like_dom_sf"/>
</dbReference>